<dbReference type="InterPro" id="IPR029030">
    <property type="entry name" value="Caspase-like_dom_sf"/>
</dbReference>
<dbReference type="InterPro" id="IPR015917">
    <property type="entry name" value="Pept_C14A"/>
</dbReference>
<evidence type="ECO:0000313" key="15">
    <source>
        <dbReference type="Proteomes" id="UP000663829"/>
    </source>
</evidence>
<dbReference type="PANTHER" id="PTHR47901">
    <property type="entry name" value="CASPASE RECRUITMENT DOMAIN-CONTAINING PROTEIN 18"/>
    <property type="match status" value="1"/>
</dbReference>
<sequence>MRKKSVRDMFLQVFIGSYSLKIVHWFYTNIEDVDNENLRINNSGNYLINIIHRLESCIQIYRVERLGQSSSIYYELTDGEKTLISTNDNEYREKLYMNRFKVIHSMIEPMKILDYLASKSIIQLATISRIEHKYPVPEDRNRALLDLILTYPAKAYYPFIEALYLSGNNSLIDLLEPNFSSSNEKKQLDDEYGLIHRSVNRIQQNLTSTLTTTLTTTNVNYEDKNDVQHLHTSSSEILEEIPLSSRYRQNTLSDVDDKEFDLELPMGFSVRLLLPNVIEQYPDLDPSNRKSRVILCYPMSNILRGQCLLINNVEDFKTMEKRHGSDIDASKLRSLFEQMGFNVIVRRNMKCLDPGNCSIVIILSYGCDGRIYGVDERYLDIDRQIISVFDDHFIGKPKIFILQASRSGQRNYRSDGVLDQLTSSKMLNDYGHITKVAKRSDMVIWHSTLKDCVSWRQTDEGSIFIQTLITVFAKASWRYDLVTMAECVCLNNIVFSFHYHYQILCVF</sequence>
<evidence type="ECO:0000256" key="5">
    <source>
        <dbReference type="ARBA" id="ARBA00022807"/>
    </source>
</evidence>
<dbReference type="InterPro" id="IPR001315">
    <property type="entry name" value="CARD"/>
</dbReference>
<evidence type="ECO:0000259" key="8">
    <source>
        <dbReference type="PROSITE" id="PS50207"/>
    </source>
</evidence>
<dbReference type="PROSITE" id="PS50209">
    <property type="entry name" value="CARD"/>
    <property type="match status" value="1"/>
</dbReference>
<evidence type="ECO:0000259" key="9">
    <source>
        <dbReference type="PROSITE" id="PS50208"/>
    </source>
</evidence>
<dbReference type="Proteomes" id="UP000677228">
    <property type="component" value="Unassembled WGS sequence"/>
</dbReference>
<gene>
    <name evidence="12" type="ORF">GPM918_LOCUS21370</name>
    <name evidence="11" type="ORF">OVA965_LOCUS18591</name>
    <name evidence="14" type="ORF">SRO942_LOCUS21369</name>
    <name evidence="13" type="ORF">TMI583_LOCUS18601</name>
</gene>
<dbReference type="Pfam" id="PF00619">
    <property type="entry name" value="CARD"/>
    <property type="match status" value="1"/>
</dbReference>
<evidence type="ECO:0000256" key="6">
    <source>
        <dbReference type="ARBA" id="ARBA00023145"/>
    </source>
</evidence>
<dbReference type="Proteomes" id="UP000663829">
    <property type="component" value="Unassembled WGS sequence"/>
</dbReference>
<evidence type="ECO:0000256" key="2">
    <source>
        <dbReference type="ARBA" id="ARBA00022670"/>
    </source>
</evidence>
<dbReference type="InterPro" id="IPR002138">
    <property type="entry name" value="Pept_C14_p10"/>
</dbReference>
<feature type="domain" description="Caspase family p20" evidence="9">
    <location>
        <begin position="303"/>
        <end position="409"/>
    </location>
</feature>
<keyword evidence="3" id="KW-0053">Apoptosis</keyword>
<evidence type="ECO:0008006" key="16">
    <source>
        <dbReference type="Google" id="ProtNLM"/>
    </source>
</evidence>
<dbReference type="InterPro" id="IPR001309">
    <property type="entry name" value="Pept_C14_p20"/>
</dbReference>
<organism evidence="12 15">
    <name type="scientific">Didymodactylos carnosus</name>
    <dbReference type="NCBI Taxonomy" id="1234261"/>
    <lineage>
        <taxon>Eukaryota</taxon>
        <taxon>Metazoa</taxon>
        <taxon>Spiralia</taxon>
        <taxon>Gnathifera</taxon>
        <taxon>Rotifera</taxon>
        <taxon>Eurotatoria</taxon>
        <taxon>Bdelloidea</taxon>
        <taxon>Philodinida</taxon>
        <taxon>Philodinidae</taxon>
        <taxon>Didymodactylos</taxon>
    </lineage>
</organism>
<dbReference type="Proteomes" id="UP000682733">
    <property type="component" value="Unassembled WGS sequence"/>
</dbReference>
<keyword evidence="5" id="KW-0788">Thiol protease</keyword>
<dbReference type="InterPro" id="IPR002398">
    <property type="entry name" value="Pept_C14"/>
</dbReference>
<accession>A0A814T3N3</accession>
<protein>
    <recommendedName>
        <fullName evidence="16">Caspase-8</fullName>
    </recommendedName>
</protein>
<dbReference type="GO" id="GO:0042981">
    <property type="term" value="P:regulation of apoptotic process"/>
    <property type="evidence" value="ECO:0007669"/>
    <property type="project" value="InterPro"/>
</dbReference>
<feature type="domain" description="Caspase family p10" evidence="8">
    <location>
        <begin position="432"/>
        <end position="484"/>
    </location>
</feature>
<dbReference type="AlphaFoldDB" id="A0A814T3N3"/>
<evidence type="ECO:0000256" key="4">
    <source>
        <dbReference type="ARBA" id="ARBA00022801"/>
    </source>
</evidence>
<feature type="domain" description="CARD" evidence="10">
    <location>
        <begin position="87"/>
        <end position="178"/>
    </location>
</feature>
<dbReference type="InterPro" id="IPR011600">
    <property type="entry name" value="Pept_C14_caspase"/>
</dbReference>
<evidence type="ECO:0000256" key="7">
    <source>
        <dbReference type="RuleBase" id="RU003971"/>
    </source>
</evidence>
<dbReference type="OrthoDB" id="6114029at2759"/>
<dbReference type="Proteomes" id="UP000681722">
    <property type="component" value="Unassembled WGS sequence"/>
</dbReference>
<dbReference type="SUPFAM" id="SSF52129">
    <property type="entry name" value="Caspase-like"/>
    <property type="match status" value="1"/>
</dbReference>
<keyword evidence="2" id="KW-0645">Protease</keyword>
<dbReference type="EMBL" id="CAJOBC010007006">
    <property type="protein sequence ID" value="CAF3918239.1"/>
    <property type="molecule type" value="Genomic_DNA"/>
</dbReference>
<dbReference type="PROSITE" id="PS50207">
    <property type="entry name" value="CASPASE_P10"/>
    <property type="match status" value="1"/>
</dbReference>
<dbReference type="CDD" id="cd01671">
    <property type="entry name" value="CARD"/>
    <property type="match status" value="1"/>
</dbReference>
<dbReference type="EMBL" id="CAJNOK010009290">
    <property type="protein sequence ID" value="CAF1085801.1"/>
    <property type="molecule type" value="Genomic_DNA"/>
</dbReference>
<dbReference type="InterPro" id="IPR011029">
    <property type="entry name" value="DEATH-like_dom_sf"/>
</dbReference>
<reference evidence="12" key="1">
    <citation type="submission" date="2021-02" db="EMBL/GenBank/DDBJ databases">
        <authorList>
            <person name="Nowell W R."/>
        </authorList>
    </citation>
    <scope>NUCLEOTIDE SEQUENCE</scope>
</reference>
<keyword evidence="4" id="KW-0378">Hydrolase</keyword>
<dbReference type="Gene3D" id="1.10.533.10">
    <property type="entry name" value="Death Domain, Fas"/>
    <property type="match status" value="1"/>
</dbReference>
<evidence type="ECO:0000313" key="13">
    <source>
        <dbReference type="EMBL" id="CAF3848228.1"/>
    </source>
</evidence>
<comment type="similarity">
    <text evidence="1 7">Belongs to the peptidase C14A family.</text>
</comment>
<dbReference type="GO" id="GO:0004197">
    <property type="term" value="F:cysteine-type endopeptidase activity"/>
    <property type="evidence" value="ECO:0007669"/>
    <property type="project" value="InterPro"/>
</dbReference>
<dbReference type="PROSITE" id="PS50208">
    <property type="entry name" value="CASPASE_P20"/>
    <property type="match status" value="1"/>
</dbReference>
<evidence type="ECO:0000259" key="10">
    <source>
        <dbReference type="PROSITE" id="PS50209"/>
    </source>
</evidence>
<dbReference type="Pfam" id="PF00656">
    <property type="entry name" value="Peptidase_C14"/>
    <property type="match status" value="1"/>
</dbReference>
<dbReference type="Gene3D" id="3.40.50.1460">
    <property type="match status" value="1"/>
</dbReference>
<evidence type="ECO:0000256" key="1">
    <source>
        <dbReference type="ARBA" id="ARBA00010134"/>
    </source>
</evidence>
<dbReference type="SUPFAM" id="SSF47986">
    <property type="entry name" value="DEATH domain"/>
    <property type="match status" value="1"/>
</dbReference>
<dbReference type="GO" id="GO:0006915">
    <property type="term" value="P:apoptotic process"/>
    <property type="evidence" value="ECO:0007669"/>
    <property type="project" value="UniProtKB-KW"/>
</dbReference>
<evidence type="ECO:0000313" key="12">
    <source>
        <dbReference type="EMBL" id="CAF1154752.1"/>
    </source>
</evidence>
<evidence type="ECO:0000313" key="11">
    <source>
        <dbReference type="EMBL" id="CAF1085801.1"/>
    </source>
</evidence>
<dbReference type="SMART" id="SM00115">
    <property type="entry name" value="CASc"/>
    <property type="match status" value="1"/>
</dbReference>
<dbReference type="PRINTS" id="PR00376">
    <property type="entry name" value="IL1BCENZYME"/>
</dbReference>
<dbReference type="PANTHER" id="PTHR47901:SF8">
    <property type="entry name" value="CASPASE-3"/>
    <property type="match status" value="1"/>
</dbReference>
<comment type="caution">
    <text evidence="12">The sequence shown here is derived from an EMBL/GenBank/DDBJ whole genome shotgun (WGS) entry which is preliminary data.</text>
</comment>
<name>A0A814T3N3_9BILA</name>
<dbReference type="GO" id="GO:0006508">
    <property type="term" value="P:proteolysis"/>
    <property type="evidence" value="ECO:0007669"/>
    <property type="project" value="UniProtKB-KW"/>
</dbReference>
<proteinExistence type="inferred from homology"/>
<evidence type="ECO:0000313" key="14">
    <source>
        <dbReference type="EMBL" id="CAF3918239.1"/>
    </source>
</evidence>
<keyword evidence="15" id="KW-1185">Reference proteome</keyword>
<keyword evidence="6" id="KW-0865">Zymogen</keyword>
<dbReference type="EMBL" id="CAJOBA010009306">
    <property type="protein sequence ID" value="CAF3848228.1"/>
    <property type="molecule type" value="Genomic_DNA"/>
</dbReference>
<evidence type="ECO:0000256" key="3">
    <source>
        <dbReference type="ARBA" id="ARBA00022703"/>
    </source>
</evidence>
<dbReference type="EMBL" id="CAJNOQ010007004">
    <property type="protein sequence ID" value="CAF1154752.1"/>
    <property type="molecule type" value="Genomic_DNA"/>
</dbReference>